<reference evidence="2" key="1">
    <citation type="submission" date="2019-08" db="EMBL/GenBank/DDBJ databases">
        <authorList>
            <person name="Kucharzyk K."/>
            <person name="Murdoch R.W."/>
            <person name="Higgins S."/>
            <person name="Loffler F."/>
        </authorList>
    </citation>
    <scope>NUCLEOTIDE SEQUENCE</scope>
</reference>
<evidence type="ECO:0000313" key="2">
    <source>
        <dbReference type="EMBL" id="MPL66198.1"/>
    </source>
</evidence>
<dbReference type="EMBL" id="VSSQ01000031">
    <property type="protein sequence ID" value="MPL66198.1"/>
    <property type="molecule type" value="Genomic_DNA"/>
</dbReference>
<sequence>MKIIIFFLVPIFLFSSTLVKKYETGETFQFAEKDMLEEIKSHIENNRTQIENKLEEYKKVAKEKVNNYKPADLKKLTPAIKNNTFYPDMTYTNPNNVYDNNGNIIYPKGFQFNPLDYQTLPYKMIVIDGNSKAQLDWLVENNYIDNMKYMILLSDGNYQEVGEKLKQPVFYAMPKITEKFNLEHTPSIITQIGNKMEVKEICLSCKEEVKK</sequence>
<keyword evidence="1" id="KW-0175">Coiled coil</keyword>
<evidence type="ECO:0008006" key="3">
    <source>
        <dbReference type="Google" id="ProtNLM"/>
    </source>
</evidence>
<proteinExistence type="predicted"/>
<feature type="coiled-coil region" evidence="1">
    <location>
        <begin position="33"/>
        <end position="67"/>
    </location>
</feature>
<evidence type="ECO:0000256" key="1">
    <source>
        <dbReference type="SAM" id="Coils"/>
    </source>
</evidence>
<name>A0A644TGT5_9ZZZZ</name>
<protein>
    <recommendedName>
        <fullName evidence="3">Type-F conjugative transfer system protein TraW</fullName>
    </recommendedName>
</protein>
<dbReference type="AlphaFoldDB" id="A0A644TGT5"/>
<organism evidence="2">
    <name type="scientific">bioreactor metagenome</name>
    <dbReference type="NCBI Taxonomy" id="1076179"/>
    <lineage>
        <taxon>unclassified sequences</taxon>
        <taxon>metagenomes</taxon>
        <taxon>ecological metagenomes</taxon>
    </lineage>
</organism>
<accession>A0A644TGT5</accession>
<gene>
    <name evidence="2" type="ORF">SDC9_11867</name>
</gene>
<comment type="caution">
    <text evidence="2">The sequence shown here is derived from an EMBL/GenBank/DDBJ whole genome shotgun (WGS) entry which is preliminary data.</text>
</comment>